<dbReference type="GO" id="GO:0016853">
    <property type="term" value="F:isomerase activity"/>
    <property type="evidence" value="ECO:0007669"/>
    <property type="project" value="UniProtKB-KW"/>
</dbReference>
<comment type="caution">
    <text evidence="2">The sequence shown here is derived from an EMBL/GenBank/DDBJ whole genome shotgun (WGS) entry which is preliminary data.</text>
</comment>
<name>A0ABP4A884_9ACTN</name>
<evidence type="ECO:0000313" key="2">
    <source>
        <dbReference type="EMBL" id="GAA0932900.1"/>
    </source>
</evidence>
<protein>
    <submittedName>
        <fullName evidence="2">Maleylpyruvate isomerase family mycothiol-dependent enzyme</fullName>
    </submittedName>
</protein>
<dbReference type="Proteomes" id="UP001501578">
    <property type="component" value="Unassembled WGS sequence"/>
</dbReference>
<evidence type="ECO:0000313" key="3">
    <source>
        <dbReference type="Proteomes" id="UP001501578"/>
    </source>
</evidence>
<dbReference type="Gene3D" id="1.20.120.450">
    <property type="entry name" value="dinb family like domain"/>
    <property type="match status" value="1"/>
</dbReference>
<keyword evidence="3" id="KW-1185">Reference proteome</keyword>
<sequence>MPVSRPNQQWWTARATLAQVGDRFARLLTSVPPQAMATREWTVAETGAHIASIALYYTAIMRQDGTPSPIPEVDAPIAAATVDTVADVNDLVLGFFPERDPAELAGRLRADIAEILRLTEGMNPATPIRWLGGAQVPLAGLFAHLINEMHVHGWDIAQVSRLPWRIPPREAALFFELFLIGMIKIDYGRLMDTGVPKRRGRIAVRFHSRYTTPVTLVLQDGRVTVEKFSVRPDLHLAFDPTTLNLMLFGRISRSRALFSGKIAAWGRRLWLLPPFMREVHLPDNARPRSHYA</sequence>
<dbReference type="InterPro" id="IPR034660">
    <property type="entry name" value="DinB/YfiT-like"/>
</dbReference>
<reference evidence="3" key="1">
    <citation type="journal article" date="2019" name="Int. J. Syst. Evol. Microbiol.">
        <title>The Global Catalogue of Microorganisms (GCM) 10K type strain sequencing project: providing services to taxonomists for standard genome sequencing and annotation.</title>
        <authorList>
            <consortium name="The Broad Institute Genomics Platform"/>
            <consortium name="The Broad Institute Genome Sequencing Center for Infectious Disease"/>
            <person name="Wu L."/>
            <person name="Ma J."/>
        </authorList>
    </citation>
    <scope>NUCLEOTIDE SEQUENCE [LARGE SCALE GENOMIC DNA]</scope>
    <source>
        <strain evidence="3">JCM 11136</strain>
    </source>
</reference>
<dbReference type="SUPFAM" id="SSF55718">
    <property type="entry name" value="SCP-like"/>
    <property type="match status" value="1"/>
</dbReference>
<proteinExistence type="predicted"/>
<dbReference type="Pfam" id="PF12867">
    <property type="entry name" value="DinB_2"/>
    <property type="match status" value="1"/>
</dbReference>
<organism evidence="2 3">
    <name type="scientific">Nonomuraea longicatena</name>
    <dbReference type="NCBI Taxonomy" id="83682"/>
    <lineage>
        <taxon>Bacteria</taxon>
        <taxon>Bacillati</taxon>
        <taxon>Actinomycetota</taxon>
        <taxon>Actinomycetes</taxon>
        <taxon>Streptosporangiales</taxon>
        <taxon>Streptosporangiaceae</taxon>
        <taxon>Nonomuraea</taxon>
    </lineage>
</organism>
<dbReference type="InterPro" id="IPR024775">
    <property type="entry name" value="DinB-like"/>
</dbReference>
<feature type="domain" description="DinB-like" evidence="1">
    <location>
        <begin position="17"/>
        <end position="154"/>
    </location>
</feature>
<keyword evidence="2" id="KW-0413">Isomerase</keyword>
<accession>A0ABP4A884</accession>
<dbReference type="EMBL" id="BAAAHQ010000020">
    <property type="protein sequence ID" value="GAA0932900.1"/>
    <property type="molecule type" value="Genomic_DNA"/>
</dbReference>
<dbReference type="InterPro" id="IPR036527">
    <property type="entry name" value="SCP2_sterol-bd_dom_sf"/>
</dbReference>
<evidence type="ECO:0000259" key="1">
    <source>
        <dbReference type="Pfam" id="PF12867"/>
    </source>
</evidence>
<dbReference type="SUPFAM" id="SSF109854">
    <property type="entry name" value="DinB/YfiT-like putative metalloenzymes"/>
    <property type="match status" value="1"/>
</dbReference>
<gene>
    <name evidence="2" type="ORF">GCM10009560_38750</name>
</gene>